<dbReference type="CDD" id="cd16649">
    <property type="entry name" value="mRING-HC-C3HC5_CGRF1-like"/>
    <property type="match status" value="1"/>
</dbReference>
<evidence type="ECO:0000256" key="1">
    <source>
        <dbReference type="ARBA" id="ARBA00022723"/>
    </source>
</evidence>
<name>B9RB10_RICCO</name>
<dbReference type="InterPro" id="IPR013083">
    <property type="entry name" value="Znf_RING/FYVE/PHD"/>
</dbReference>
<reference evidence="8" key="1">
    <citation type="journal article" date="2010" name="Nat. Biotechnol.">
        <title>Draft genome sequence of the oilseed species Ricinus communis.</title>
        <authorList>
            <person name="Chan A.P."/>
            <person name="Crabtree J."/>
            <person name="Zhao Q."/>
            <person name="Lorenzi H."/>
            <person name="Orvis J."/>
            <person name="Puiu D."/>
            <person name="Melake-Berhan A."/>
            <person name="Jones K.M."/>
            <person name="Redman J."/>
            <person name="Chen G."/>
            <person name="Cahoon E.B."/>
            <person name="Gedil M."/>
            <person name="Stanke M."/>
            <person name="Haas B.J."/>
            <person name="Wortman J.R."/>
            <person name="Fraser-Liggett C.M."/>
            <person name="Ravel J."/>
            <person name="Rabinowicz P.D."/>
        </authorList>
    </citation>
    <scope>NUCLEOTIDE SEQUENCE [LARGE SCALE GENOMIC DNA]</scope>
    <source>
        <strain evidence="8">cv. Hale</strain>
    </source>
</reference>
<dbReference type="Proteomes" id="UP000008311">
    <property type="component" value="Unassembled WGS sequence"/>
</dbReference>
<dbReference type="PANTHER" id="PTHR42647">
    <property type="entry name" value="SBP (S-RIBONUCLEASE BINDING PROTEIN) FAMILY PROTEIN"/>
    <property type="match status" value="1"/>
</dbReference>
<keyword evidence="2 4" id="KW-0863">Zinc-finger</keyword>
<feature type="domain" description="RING-type" evidence="6">
    <location>
        <begin position="254"/>
        <end position="289"/>
    </location>
</feature>
<gene>
    <name evidence="7" type="ORF">RCOM_1510430</name>
</gene>
<dbReference type="Pfam" id="PF13920">
    <property type="entry name" value="zf-C3HC4_3"/>
    <property type="match status" value="1"/>
</dbReference>
<keyword evidence="8" id="KW-1185">Reference proteome</keyword>
<dbReference type="GO" id="GO:0008270">
    <property type="term" value="F:zinc ion binding"/>
    <property type="evidence" value="ECO:0007669"/>
    <property type="project" value="UniProtKB-KW"/>
</dbReference>
<keyword evidence="3" id="KW-0862">Zinc</keyword>
<evidence type="ECO:0000313" key="7">
    <source>
        <dbReference type="EMBL" id="EEF51987.1"/>
    </source>
</evidence>
<dbReference type="InterPro" id="IPR001841">
    <property type="entry name" value="Znf_RING"/>
</dbReference>
<dbReference type="InParanoid" id="B9RB10"/>
<protein>
    <submittedName>
        <fullName evidence="7">ATP binding protein, putative</fullName>
    </submittedName>
</protein>
<keyword evidence="5" id="KW-0175">Coiled coil</keyword>
<evidence type="ECO:0000256" key="5">
    <source>
        <dbReference type="SAM" id="Coils"/>
    </source>
</evidence>
<organism evidence="7 8">
    <name type="scientific">Ricinus communis</name>
    <name type="common">Castor bean</name>
    <dbReference type="NCBI Taxonomy" id="3988"/>
    <lineage>
        <taxon>Eukaryota</taxon>
        <taxon>Viridiplantae</taxon>
        <taxon>Streptophyta</taxon>
        <taxon>Embryophyta</taxon>
        <taxon>Tracheophyta</taxon>
        <taxon>Spermatophyta</taxon>
        <taxon>Magnoliopsida</taxon>
        <taxon>eudicotyledons</taxon>
        <taxon>Gunneridae</taxon>
        <taxon>Pentapetalae</taxon>
        <taxon>rosids</taxon>
        <taxon>fabids</taxon>
        <taxon>Malpighiales</taxon>
        <taxon>Euphorbiaceae</taxon>
        <taxon>Acalyphoideae</taxon>
        <taxon>Acalypheae</taxon>
        <taxon>Ricinus</taxon>
    </lineage>
</organism>
<dbReference type="FunFam" id="3.30.40.10:FF:000239">
    <property type="entry name" value="probable BOI-related E3 ubiquitin-protein ligase 2"/>
    <property type="match status" value="1"/>
</dbReference>
<feature type="coiled-coil region" evidence="5">
    <location>
        <begin position="157"/>
        <end position="191"/>
    </location>
</feature>
<proteinExistence type="predicted"/>
<dbReference type="Gene3D" id="3.30.40.10">
    <property type="entry name" value="Zinc/RING finger domain, C3HC4 (zinc finger)"/>
    <property type="match status" value="1"/>
</dbReference>
<dbReference type="EMBL" id="EQ973773">
    <property type="protein sequence ID" value="EEF51987.1"/>
    <property type="molecule type" value="Genomic_DNA"/>
</dbReference>
<evidence type="ECO:0000256" key="3">
    <source>
        <dbReference type="ARBA" id="ARBA00022833"/>
    </source>
</evidence>
<dbReference type="KEGG" id="rcu:8288992"/>
<keyword evidence="1" id="KW-0479">Metal-binding</keyword>
<sequence>MLQSLTDPVGCIGGPINYLGNERTTTIERPAKRGRESEIISEKQKHQISSDGNCCQFEAGQFGIILNPNPVSIGLKLSYEEEEHNASVTCASDNKAAVSPMLAIGISLKAEIDRQQQEFDHQVRLQEDNMRKGMRELGERQTISFLSAIETGIGKKLHEKEVEIQNMNRRNNELVERIKQISTEVQSWQCRAKYNESVVNALKSNLKQVLAQGVIQRKEGCGDSEVDSAASYAYENHWSILEANSVTFKRQMVCRACKTKEASILLLPCRHLCLCKDCAGSVDACPICQILKTAGVEVFTS</sequence>
<evidence type="ECO:0000259" key="6">
    <source>
        <dbReference type="PROSITE" id="PS50089"/>
    </source>
</evidence>
<dbReference type="PROSITE" id="PS50089">
    <property type="entry name" value="ZF_RING_2"/>
    <property type="match status" value="1"/>
</dbReference>
<dbReference type="AlphaFoldDB" id="B9RB10"/>
<dbReference type="eggNOG" id="KOG1100">
    <property type="taxonomic scope" value="Eukaryota"/>
</dbReference>
<evidence type="ECO:0000256" key="4">
    <source>
        <dbReference type="PROSITE-ProRule" id="PRU00175"/>
    </source>
</evidence>
<dbReference type="PANTHER" id="PTHR42647:SF50">
    <property type="entry name" value="BOI-RELATED E3 UBIQUITIN-PROTEIN LIGASE 1-LIKE ISOFORM X1"/>
    <property type="match status" value="1"/>
</dbReference>
<evidence type="ECO:0000256" key="2">
    <source>
        <dbReference type="ARBA" id="ARBA00022771"/>
    </source>
</evidence>
<dbReference type="GO" id="GO:0004842">
    <property type="term" value="F:ubiquitin-protein transferase activity"/>
    <property type="evidence" value="ECO:0000318"/>
    <property type="project" value="GO_Central"/>
</dbReference>
<accession>B9RB10</accession>
<evidence type="ECO:0000313" key="8">
    <source>
        <dbReference type="Proteomes" id="UP000008311"/>
    </source>
</evidence>
<dbReference type="OrthoDB" id="1711136at2759"/>